<dbReference type="GO" id="GO:0043565">
    <property type="term" value="F:sequence-specific DNA binding"/>
    <property type="evidence" value="ECO:0007669"/>
    <property type="project" value="InterPro"/>
</dbReference>
<dbReference type="Proteomes" id="UP000321790">
    <property type="component" value="Unassembled WGS sequence"/>
</dbReference>
<dbReference type="InterPro" id="IPR014710">
    <property type="entry name" value="RmlC-like_jellyroll"/>
</dbReference>
<keyword evidence="2" id="KW-0238">DNA-binding</keyword>
<dbReference type="PROSITE" id="PS00041">
    <property type="entry name" value="HTH_ARAC_FAMILY_1"/>
    <property type="match status" value="1"/>
</dbReference>
<dbReference type="SMART" id="SM00342">
    <property type="entry name" value="HTH_ARAC"/>
    <property type="match status" value="1"/>
</dbReference>
<evidence type="ECO:0000313" key="5">
    <source>
        <dbReference type="EMBL" id="TXE07110.1"/>
    </source>
</evidence>
<protein>
    <submittedName>
        <fullName evidence="5">AraC family transcriptional regulator</fullName>
    </submittedName>
</protein>
<feature type="domain" description="HTH araC/xylS-type" evidence="4">
    <location>
        <begin position="183"/>
        <end position="281"/>
    </location>
</feature>
<dbReference type="InterPro" id="IPR020449">
    <property type="entry name" value="Tscrpt_reg_AraC-type_HTH"/>
</dbReference>
<dbReference type="InterPro" id="IPR013096">
    <property type="entry name" value="Cupin_2"/>
</dbReference>
<reference evidence="6" key="1">
    <citation type="submission" date="2019-08" db="EMBL/GenBank/DDBJ databases">
        <title>Seonamhaeicola sediminis sp. nov., isolated from marine sediment.</title>
        <authorList>
            <person name="Cao W.R."/>
        </authorList>
    </citation>
    <scope>NUCLEOTIDE SEQUENCE [LARGE SCALE GENOMIC DNA]</scope>
    <source>
        <strain evidence="6">Gy8</strain>
    </source>
</reference>
<accession>A0A5C7AE22</accession>
<comment type="caution">
    <text evidence="5">The sequence shown here is derived from an EMBL/GenBank/DDBJ whole genome shotgun (WGS) entry which is preliminary data.</text>
</comment>
<dbReference type="Gene3D" id="1.10.10.60">
    <property type="entry name" value="Homeodomain-like"/>
    <property type="match status" value="2"/>
</dbReference>
<evidence type="ECO:0000256" key="3">
    <source>
        <dbReference type="ARBA" id="ARBA00023163"/>
    </source>
</evidence>
<dbReference type="Pfam" id="PF07883">
    <property type="entry name" value="Cupin_2"/>
    <property type="match status" value="1"/>
</dbReference>
<evidence type="ECO:0000313" key="6">
    <source>
        <dbReference type="Proteomes" id="UP000321790"/>
    </source>
</evidence>
<evidence type="ECO:0000256" key="2">
    <source>
        <dbReference type="ARBA" id="ARBA00023125"/>
    </source>
</evidence>
<dbReference type="EMBL" id="VOSC01000030">
    <property type="protein sequence ID" value="TXE07110.1"/>
    <property type="molecule type" value="Genomic_DNA"/>
</dbReference>
<dbReference type="PRINTS" id="PR00032">
    <property type="entry name" value="HTHARAC"/>
</dbReference>
<dbReference type="PROSITE" id="PS01124">
    <property type="entry name" value="HTH_ARAC_FAMILY_2"/>
    <property type="match status" value="1"/>
</dbReference>
<evidence type="ECO:0000256" key="1">
    <source>
        <dbReference type="ARBA" id="ARBA00023015"/>
    </source>
</evidence>
<dbReference type="OrthoDB" id="1410704at2"/>
<dbReference type="InterPro" id="IPR018062">
    <property type="entry name" value="HTH_AraC-typ_CS"/>
</dbReference>
<keyword evidence="1" id="KW-0805">Transcription regulation</keyword>
<name>A0A5C7AE22_9FLAO</name>
<dbReference type="GO" id="GO:0003700">
    <property type="term" value="F:DNA-binding transcription factor activity"/>
    <property type="evidence" value="ECO:0007669"/>
    <property type="project" value="InterPro"/>
</dbReference>
<dbReference type="PANTHER" id="PTHR43280:SF27">
    <property type="entry name" value="TRANSCRIPTIONAL REGULATOR MTLR"/>
    <property type="match status" value="1"/>
</dbReference>
<dbReference type="AlphaFoldDB" id="A0A5C7AE22"/>
<proteinExistence type="predicted"/>
<dbReference type="SUPFAM" id="SSF51182">
    <property type="entry name" value="RmlC-like cupins"/>
    <property type="match status" value="1"/>
</dbReference>
<organism evidence="5 6">
    <name type="scientific">Seonamhaeicola algicola</name>
    <dbReference type="NCBI Taxonomy" id="1719036"/>
    <lineage>
        <taxon>Bacteria</taxon>
        <taxon>Pseudomonadati</taxon>
        <taxon>Bacteroidota</taxon>
        <taxon>Flavobacteriia</taxon>
        <taxon>Flavobacteriales</taxon>
        <taxon>Flavobacteriaceae</taxon>
    </lineage>
</organism>
<dbReference type="SUPFAM" id="SSF46689">
    <property type="entry name" value="Homeodomain-like"/>
    <property type="match status" value="2"/>
</dbReference>
<gene>
    <name evidence="5" type="ORF">FUA26_12865</name>
</gene>
<dbReference type="RefSeq" id="WP_147136830.1">
    <property type="nucleotide sequence ID" value="NZ_VOSC01000030.1"/>
</dbReference>
<keyword evidence="6" id="KW-1185">Reference proteome</keyword>
<dbReference type="Gene3D" id="2.60.120.10">
    <property type="entry name" value="Jelly Rolls"/>
    <property type="match status" value="1"/>
</dbReference>
<sequence length="291" mass="33922">MKPKLEHITHDVNSSVLAFIFEEKTFTTPWHYHAEFELTYILKGSGIRHVGNSIDNFFAGDLVLIGSNTPHCWTNQTNYSNGVKSICIQWKACILSKFIDINTELKALKKMLKIASAGIKFTNTIFSETIGKNMQTLLNLPADKKLIYFLDILTDLSHCETIKLLSVEGNTFQFSEKTDFRTKAVLDYLEQNYHKKIVLDDVANVTHLSVGAFCKFFKKQFNRSFTNYLNEFRIRKTCILLQETNDKLTDISYKCGYENMSFFHRQFKKYMQITPYEYRKSIFKSVHPFIE</sequence>
<evidence type="ECO:0000259" key="4">
    <source>
        <dbReference type="PROSITE" id="PS01124"/>
    </source>
</evidence>
<dbReference type="PANTHER" id="PTHR43280">
    <property type="entry name" value="ARAC-FAMILY TRANSCRIPTIONAL REGULATOR"/>
    <property type="match status" value="1"/>
</dbReference>
<dbReference type="InterPro" id="IPR009057">
    <property type="entry name" value="Homeodomain-like_sf"/>
</dbReference>
<dbReference type="CDD" id="cd06976">
    <property type="entry name" value="cupin_MtlR-like_N"/>
    <property type="match status" value="1"/>
</dbReference>
<dbReference type="InterPro" id="IPR018060">
    <property type="entry name" value="HTH_AraC"/>
</dbReference>
<dbReference type="Pfam" id="PF12833">
    <property type="entry name" value="HTH_18"/>
    <property type="match status" value="1"/>
</dbReference>
<dbReference type="InterPro" id="IPR011051">
    <property type="entry name" value="RmlC_Cupin_sf"/>
</dbReference>
<keyword evidence="3" id="KW-0804">Transcription</keyword>